<comment type="caution">
    <text evidence="1">The sequence shown here is derived from an EMBL/GenBank/DDBJ whole genome shotgun (WGS) entry which is preliminary data.</text>
</comment>
<dbReference type="Proteomes" id="UP000284767">
    <property type="component" value="Unassembled WGS sequence"/>
</dbReference>
<dbReference type="AlphaFoldDB" id="A0A7M2ZXI3"/>
<protein>
    <submittedName>
        <fullName evidence="1">Uncharacterized protein</fullName>
    </submittedName>
</protein>
<dbReference type="RefSeq" id="WP_023087895.1">
    <property type="nucleotide sequence ID" value="NZ_CAADOK010000137.1"/>
</dbReference>
<proteinExistence type="predicted"/>
<gene>
    <name evidence="1" type="ORF">IPC1295_11320</name>
</gene>
<reference evidence="1 2" key="2">
    <citation type="submission" date="2019-01" db="EMBL/GenBank/DDBJ databases">
        <title>The Pseudomonas aeruginosa pan-genome provides new insights on its population structure, horizontal gene transfer and pathogenicity.</title>
        <authorList>
            <person name="Freschi L."/>
            <person name="Vincent A.T."/>
            <person name="Jeukens J."/>
            <person name="Emond-Rheault J.-G."/>
            <person name="Kukavica-Ibrulj I."/>
            <person name="Dupont M.-J."/>
            <person name="Charette S.J."/>
            <person name="Boyle B."/>
            <person name="Levesque R.C."/>
        </authorList>
    </citation>
    <scope>NUCLEOTIDE SEQUENCE [LARGE SCALE GENOMIC DNA]</scope>
    <source>
        <strain evidence="1 2">PA-W36</strain>
    </source>
</reference>
<sequence length="96" mass="11191">MLKRHRETLENRLEEIQTWGWTQLTWGELYLWYAAERLSVKTYKHILESYRELRDDEDASLLVTTVAGGLIFTPPAQTSQIEDVIEHGFDNAPKIG</sequence>
<evidence type="ECO:0000313" key="2">
    <source>
        <dbReference type="Proteomes" id="UP000284767"/>
    </source>
</evidence>
<evidence type="ECO:0000313" key="1">
    <source>
        <dbReference type="EMBL" id="RPM18175.1"/>
    </source>
</evidence>
<reference evidence="1 2" key="1">
    <citation type="submission" date="2017-08" db="EMBL/GenBank/DDBJ databases">
        <authorList>
            <person name="Feschi L."/>
            <person name="Jeukens J."/>
            <person name="Emond-Rheault J.-G."/>
            <person name="Kukavica-Ibrulj I."/>
            <person name="Boyle B."/>
            <person name="Levesque R.C."/>
        </authorList>
    </citation>
    <scope>NUCLEOTIDE SEQUENCE [LARGE SCALE GENOMIC DNA]</scope>
    <source>
        <strain evidence="1 2">PA-W36</strain>
    </source>
</reference>
<organism evidence="1 2">
    <name type="scientific">Pseudomonas aeruginosa</name>
    <dbReference type="NCBI Taxonomy" id="287"/>
    <lineage>
        <taxon>Bacteria</taxon>
        <taxon>Pseudomonadati</taxon>
        <taxon>Pseudomonadota</taxon>
        <taxon>Gammaproteobacteria</taxon>
        <taxon>Pseudomonadales</taxon>
        <taxon>Pseudomonadaceae</taxon>
        <taxon>Pseudomonas</taxon>
    </lineage>
</organism>
<name>A0A7M2ZXI3_PSEAI</name>
<dbReference type="EMBL" id="NSNE01000005">
    <property type="protein sequence ID" value="RPM18175.1"/>
    <property type="molecule type" value="Genomic_DNA"/>
</dbReference>
<accession>A0A7M2ZXI3</accession>